<protein>
    <submittedName>
        <fullName evidence="2">Uncharacterized protein</fullName>
    </submittedName>
</protein>
<dbReference type="GeneID" id="96657177"/>
<evidence type="ECO:0000313" key="2">
    <source>
        <dbReference type="EMBL" id="SDN74811.1"/>
    </source>
</evidence>
<sequence>MTRNITHQQRIARDLNAAVGCGYQEALRRVRQAAAAGCLPTPPSTPRGEQRPSTS</sequence>
<dbReference type="Proteomes" id="UP000199063">
    <property type="component" value="Unassembled WGS sequence"/>
</dbReference>
<feature type="region of interest" description="Disordered" evidence="1">
    <location>
        <begin position="36"/>
        <end position="55"/>
    </location>
</feature>
<evidence type="ECO:0000256" key="1">
    <source>
        <dbReference type="SAM" id="MobiDB-lite"/>
    </source>
</evidence>
<reference evidence="3" key="1">
    <citation type="submission" date="2016-10" db="EMBL/GenBank/DDBJ databases">
        <authorList>
            <person name="Varghese N."/>
            <person name="Submissions S."/>
        </authorList>
    </citation>
    <scope>NUCLEOTIDE SEQUENCE [LARGE SCALE GENOMIC DNA]</scope>
    <source>
        <strain evidence="3">CGMCC 4.7042</strain>
    </source>
</reference>
<dbReference type="AlphaFoldDB" id="A0A1H0DXT9"/>
<name>A0A1H0DXT9_9ACTN</name>
<dbReference type="EMBL" id="FNHI01000037">
    <property type="protein sequence ID" value="SDN74811.1"/>
    <property type="molecule type" value="Genomic_DNA"/>
</dbReference>
<evidence type="ECO:0000313" key="3">
    <source>
        <dbReference type="Proteomes" id="UP000199063"/>
    </source>
</evidence>
<gene>
    <name evidence="2" type="ORF">SAMN05444921_13719</name>
</gene>
<keyword evidence="3" id="KW-1185">Reference proteome</keyword>
<organism evidence="2 3">
    <name type="scientific">Streptomyces wuyuanensis</name>
    <dbReference type="NCBI Taxonomy" id="1196353"/>
    <lineage>
        <taxon>Bacteria</taxon>
        <taxon>Bacillati</taxon>
        <taxon>Actinomycetota</taxon>
        <taxon>Actinomycetes</taxon>
        <taxon>Kitasatosporales</taxon>
        <taxon>Streptomycetaceae</taxon>
        <taxon>Streptomyces</taxon>
    </lineage>
</organism>
<proteinExistence type="predicted"/>
<dbReference type="RefSeq" id="WP_167746189.1">
    <property type="nucleotide sequence ID" value="NZ_FNHI01000037.1"/>
</dbReference>
<accession>A0A1H0DXT9</accession>